<evidence type="ECO:0008006" key="3">
    <source>
        <dbReference type="Google" id="ProtNLM"/>
    </source>
</evidence>
<protein>
    <recommendedName>
        <fullName evidence="3">Flagellar biosynthesis protein FlaG</fullName>
    </recommendedName>
</protein>
<dbReference type="EMBL" id="NGJU01000005">
    <property type="protein sequence ID" value="RST96778.1"/>
    <property type="molecule type" value="Genomic_DNA"/>
</dbReference>
<gene>
    <name evidence="1" type="ORF">CBF35_04185</name>
</gene>
<dbReference type="PANTHER" id="PTHR37166">
    <property type="entry name" value="PROTEIN FLAG"/>
    <property type="match status" value="1"/>
</dbReference>
<dbReference type="AlphaFoldDB" id="A0A429ZSW5"/>
<name>A0A429ZSW5_9ENTE</name>
<dbReference type="Pfam" id="PF03646">
    <property type="entry name" value="FlaG"/>
    <property type="match status" value="1"/>
</dbReference>
<dbReference type="Proteomes" id="UP000287239">
    <property type="component" value="Unassembled WGS sequence"/>
</dbReference>
<sequence>MSISNYINSVSEITRLHPTVEKYVEKEFMALIEQEEVKVELKDVNGEDYVPGTLSEYSKEQIDRGIADANRFLVGKNTKFTYKIHEGTRRTLVALVDIQSEEIIKEIPPEKFLDTVAQIWEAAGLLVNKKG</sequence>
<comment type="caution">
    <text evidence="1">The sequence shown here is derived from an EMBL/GenBank/DDBJ whole genome shotgun (WGS) entry which is preliminary data.</text>
</comment>
<dbReference type="InterPro" id="IPR005186">
    <property type="entry name" value="FlaG"/>
</dbReference>
<accession>A0A429ZSW5</accession>
<dbReference type="GeneID" id="98567557"/>
<dbReference type="RefSeq" id="WP_126778737.1">
    <property type="nucleotide sequence ID" value="NZ_NGJU01000005.1"/>
</dbReference>
<evidence type="ECO:0000313" key="1">
    <source>
        <dbReference type="EMBL" id="RST96778.1"/>
    </source>
</evidence>
<evidence type="ECO:0000313" key="2">
    <source>
        <dbReference type="Proteomes" id="UP000287239"/>
    </source>
</evidence>
<proteinExistence type="predicted"/>
<dbReference type="OrthoDB" id="9799867at2"/>
<dbReference type="InterPro" id="IPR035924">
    <property type="entry name" value="FlaG-like_sf"/>
</dbReference>
<keyword evidence="2" id="KW-1185">Reference proteome</keyword>
<dbReference type="SUPFAM" id="SSF160214">
    <property type="entry name" value="FlaG-like"/>
    <property type="match status" value="1"/>
</dbReference>
<reference evidence="1 2" key="1">
    <citation type="submission" date="2017-05" db="EMBL/GenBank/DDBJ databases">
        <title>Vagococcus spp. assemblies.</title>
        <authorList>
            <person name="Gulvik C.A."/>
        </authorList>
    </citation>
    <scope>NUCLEOTIDE SEQUENCE [LARGE SCALE GENOMIC DNA]</scope>
    <source>
        <strain evidence="1 2">NCFB 2777</strain>
    </source>
</reference>
<organism evidence="1 2">
    <name type="scientific">Vagococcus salmoninarum</name>
    <dbReference type="NCBI Taxonomy" id="2739"/>
    <lineage>
        <taxon>Bacteria</taxon>
        <taxon>Bacillati</taxon>
        <taxon>Bacillota</taxon>
        <taxon>Bacilli</taxon>
        <taxon>Lactobacillales</taxon>
        <taxon>Enterococcaceae</taxon>
        <taxon>Vagococcus</taxon>
    </lineage>
</organism>
<dbReference type="Gene3D" id="3.30.160.170">
    <property type="entry name" value="FlaG-like"/>
    <property type="match status" value="1"/>
</dbReference>
<dbReference type="PANTHER" id="PTHR37166:SF1">
    <property type="entry name" value="PROTEIN FLAG"/>
    <property type="match status" value="1"/>
</dbReference>